<accession>A0A1T1HA01</accession>
<evidence type="ECO:0000313" key="1">
    <source>
        <dbReference type="EMBL" id="OOV86635.1"/>
    </source>
</evidence>
<organism evidence="1 2">
    <name type="scientific">Oceanospirillum linum</name>
    <dbReference type="NCBI Taxonomy" id="966"/>
    <lineage>
        <taxon>Bacteria</taxon>
        <taxon>Pseudomonadati</taxon>
        <taxon>Pseudomonadota</taxon>
        <taxon>Gammaproteobacteria</taxon>
        <taxon>Oceanospirillales</taxon>
        <taxon>Oceanospirillaceae</taxon>
        <taxon>Oceanospirillum</taxon>
    </lineage>
</organism>
<keyword evidence="2" id="KW-1185">Reference proteome</keyword>
<gene>
    <name evidence="1" type="ORF">BTA35_0212140</name>
</gene>
<dbReference type="EMBL" id="MTSD02000005">
    <property type="protein sequence ID" value="OOV86635.1"/>
    <property type="molecule type" value="Genomic_DNA"/>
</dbReference>
<comment type="caution">
    <text evidence="1">The sequence shown here is derived from an EMBL/GenBank/DDBJ whole genome shotgun (WGS) entry which is preliminary data.</text>
</comment>
<proteinExistence type="predicted"/>
<dbReference type="STRING" id="966.BTA35_0212140"/>
<dbReference type="SUPFAM" id="SSF53807">
    <property type="entry name" value="Helical backbone' metal receptor"/>
    <property type="match status" value="1"/>
</dbReference>
<sequence>MPGTLKKISLSSDKNTFFHRRMQSLLPTLLVLVLVLGTLLLVLSRTVAAAPDSSSGDESEPESLATVLPAAHLLSKSLLAGTGVRVDYLPAKRYPVSRIRYWIDKKLSEALPGLPSYRAVVETASIWPEGSVYANLRQRNIAVIPVDMAIQLKPDGARISRAAGDSALDFFWLNPANLKVMVSILSEDFSRIWPEHQPLIHQNQQRALEQITGFALKLDDMLWQQGWDGVCSDDSALYPMLQSLSLPMLAEDKTDDLDGFRCLWIEEGKKASAEPNLWVVNGLNRFESGSLADWLEVNLNKLQQVQ</sequence>
<name>A0A1T1HA01_OCELI</name>
<dbReference type="RefSeq" id="WP_139363661.1">
    <property type="nucleotide sequence ID" value="NZ_MTSD02000005.1"/>
</dbReference>
<dbReference type="Proteomes" id="UP000190064">
    <property type="component" value="Unassembled WGS sequence"/>
</dbReference>
<evidence type="ECO:0000313" key="2">
    <source>
        <dbReference type="Proteomes" id="UP000190064"/>
    </source>
</evidence>
<dbReference type="AlphaFoldDB" id="A0A1T1HA01"/>
<evidence type="ECO:0008006" key="3">
    <source>
        <dbReference type="Google" id="ProtNLM"/>
    </source>
</evidence>
<reference evidence="1" key="1">
    <citation type="submission" date="2017-02" db="EMBL/GenBank/DDBJ databases">
        <title>Draft Genome Sequence of the Salt Water Bacterium Oceanospirillum linum ATCC 11336.</title>
        <authorList>
            <person name="Trachtenberg A.M."/>
            <person name="Carney J.G."/>
            <person name="Linnane J.D."/>
            <person name="Rheaume B.A."/>
            <person name="Pitts N.L."/>
            <person name="Mykles D.L."/>
            <person name="Maclea K.S."/>
        </authorList>
    </citation>
    <scope>NUCLEOTIDE SEQUENCE [LARGE SCALE GENOMIC DNA]</scope>
    <source>
        <strain evidence="1">ATCC 11336</strain>
    </source>
</reference>
<protein>
    <recommendedName>
        <fullName evidence="3">ABC transporter substrate-binding protein</fullName>
    </recommendedName>
</protein>